<sequence length="435" mass="47803">MMADPNSAGSGPVAWRHESVPAPQMTPNDESIFFGFHDISPWSPNGELLLGLRLPPTAQSVADTTQPASICSWDPDTGEVVNIADTTCWNFQQAARMQWVPGHTGIAAFNTIGSSGGCVAGLVDMDMNERKVADGGLYAISPDGTWGISPDFGTLAARWPAYGYASLLQKPLSDDAGETGLWRNDLASGQRRLFLSLAKVLDEWDEASTGAGHFLTHPSISPDGTKVVFLHRFFADDEGSFTRMLVCDADGTNLISLAEEKVSHFDWLDNQTLLIWARFAGSGLAKMRSSGALNSSLIRPVVNLARRFTGRWKKRVLSESYFALKIDGSGNKTKFGWPALDCDGHPMVARRHDWIVTDTYPDAQGELALILWNRQTRQRVDVARIRDGVMSRDSDAKCDLHPRWNRDETKIAVDFCENGLRRMAVFDVSAIVAPT</sequence>
<protein>
    <recommendedName>
        <fullName evidence="4">WD40-like Beta Propeller Repeat</fullName>
    </recommendedName>
</protein>
<reference evidence="2 3" key="1">
    <citation type="submission" date="2019-12" db="EMBL/GenBank/DDBJ databases">
        <title>Genomic-based taxomic classification of the family Erythrobacteraceae.</title>
        <authorList>
            <person name="Xu L."/>
        </authorList>
    </citation>
    <scope>NUCLEOTIDE SEQUENCE [LARGE SCALE GENOMIC DNA]</scope>
    <source>
        <strain evidence="2 3">JCM 17802</strain>
    </source>
</reference>
<organism evidence="2 3">
    <name type="scientific">Pontixanthobacter gangjinensis</name>
    <dbReference type="NCBI Taxonomy" id="1028742"/>
    <lineage>
        <taxon>Bacteria</taxon>
        <taxon>Pseudomonadati</taxon>
        <taxon>Pseudomonadota</taxon>
        <taxon>Alphaproteobacteria</taxon>
        <taxon>Sphingomonadales</taxon>
        <taxon>Erythrobacteraceae</taxon>
        <taxon>Pontixanthobacter</taxon>
    </lineage>
</organism>
<keyword evidence="3" id="KW-1185">Reference proteome</keyword>
<dbReference type="SUPFAM" id="SSF82171">
    <property type="entry name" value="DPP6 N-terminal domain-like"/>
    <property type="match status" value="1"/>
</dbReference>
<evidence type="ECO:0000313" key="2">
    <source>
        <dbReference type="EMBL" id="MXO55878.1"/>
    </source>
</evidence>
<dbReference type="RefSeq" id="WP_235902144.1">
    <property type="nucleotide sequence ID" value="NZ_WTYS01000001.1"/>
</dbReference>
<evidence type="ECO:0000256" key="1">
    <source>
        <dbReference type="SAM" id="MobiDB-lite"/>
    </source>
</evidence>
<comment type="caution">
    <text evidence="2">The sequence shown here is derived from an EMBL/GenBank/DDBJ whole genome shotgun (WGS) entry which is preliminary data.</text>
</comment>
<name>A0A6I4SK97_9SPHN</name>
<dbReference type="EMBL" id="WTYS01000001">
    <property type="protein sequence ID" value="MXO55878.1"/>
    <property type="molecule type" value="Genomic_DNA"/>
</dbReference>
<dbReference type="InterPro" id="IPR015943">
    <property type="entry name" value="WD40/YVTN_repeat-like_dom_sf"/>
</dbReference>
<proteinExistence type="predicted"/>
<evidence type="ECO:0008006" key="4">
    <source>
        <dbReference type="Google" id="ProtNLM"/>
    </source>
</evidence>
<feature type="region of interest" description="Disordered" evidence="1">
    <location>
        <begin position="1"/>
        <end position="26"/>
    </location>
</feature>
<gene>
    <name evidence="2" type="ORF">GRI36_03180</name>
</gene>
<dbReference type="AlphaFoldDB" id="A0A6I4SK97"/>
<evidence type="ECO:0000313" key="3">
    <source>
        <dbReference type="Proteomes" id="UP000468943"/>
    </source>
</evidence>
<accession>A0A6I4SK97</accession>
<dbReference type="Proteomes" id="UP000468943">
    <property type="component" value="Unassembled WGS sequence"/>
</dbReference>
<dbReference type="Gene3D" id="2.130.10.10">
    <property type="entry name" value="YVTN repeat-like/Quinoprotein amine dehydrogenase"/>
    <property type="match status" value="1"/>
</dbReference>